<dbReference type="WBParaSite" id="ES5_v2.g23773.t1">
    <property type="protein sequence ID" value="ES5_v2.g23773.t1"/>
    <property type="gene ID" value="ES5_v2.g23773"/>
</dbReference>
<protein>
    <submittedName>
        <fullName evidence="2">Uncharacterized protein</fullName>
    </submittedName>
</protein>
<evidence type="ECO:0000313" key="2">
    <source>
        <dbReference type="WBParaSite" id="ES5_v2.g23773.t1"/>
    </source>
</evidence>
<sequence length="414" mass="46158">MPWHSEQNLIGFGERHNSTDEAMILQPRRRRFMSVTTVDSNKLIDPTASEIQVPSHNSMRRSSCIDENGTTDRQSRLLDSFRRKLSRQNRRGAKLSLPVHPNHSGLKGSGDFSDSCISAYNDCHNSMRRSSCIDENGTTDRQSRLLDSFRRKLSRQNRRGAKLSLPVHPSHSGLKGSGDFSDSCISAYNDWYERNGVSPNPPPKLEPMKTTEHQSNNHHNHENNDTQKGGIPPPPSQNASWTVNEMLPVIQEEDQMSRKMTQYSMNGSTSNSDNDNNHKTSQTTLSTETTASMGDIRMSQDELNGSETPDSIQKVKNVLQKAEDVASNFSIDDGNDDDDVELHHHHRPTVIFEHPLPSHTTAPAELAATEIDQSSTAPPPPSSVNATSIPKSRTFGGRERPEFRLASESDDNTP</sequence>
<name>A0AC34G2Q5_9BILA</name>
<proteinExistence type="predicted"/>
<accession>A0AC34G2Q5</accession>
<reference evidence="2" key="1">
    <citation type="submission" date="2022-11" db="UniProtKB">
        <authorList>
            <consortium name="WormBaseParasite"/>
        </authorList>
    </citation>
    <scope>IDENTIFICATION</scope>
</reference>
<evidence type="ECO:0000313" key="1">
    <source>
        <dbReference type="Proteomes" id="UP000887579"/>
    </source>
</evidence>
<dbReference type="Proteomes" id="UP000887579">
    <property type="component" value="Unplaced"/>
</dbReference>
<organism evidence="1 2">
    <name type="scientific">Panagrolaimus sp. ES5</name>
    <dbReference type="NCBI Taxonomy" id="591445"/>
    <lineage>
        <taxon>Eukaryota</taxon>
        <taxon>Metazoa</taxon>
        <taxon>Ecdysozoa</taxon>
        <taxon>Nematoda</taxon>
        <taxon>Chromadorea</taxon>
        <taxon>Rhabditida</taxon>
        <taxon>Tylenchina</taxon>
        <taxon>Panagrolaimomorpha</taxon>
        <taxon>Panagrolaimoidea</taxon>
        <taxon>Panagrolaimidae</taxon>
        <taxon>Panagrolaimus</taxon>
    </lineage>
</organism>